<dbReference type="EC" id="3.5.1.47" evidence="2"/>
<dbReference type="EMBL" id="CAJNBH010000004">
    <property type="protein sequence ID" value="CAE6723906.1"/>
    <property type="molecule type" value="Genomic_DNA"/>
</dbReference>
<dbReference type="PANTHER" id="PTHR11014">
    <property type="entry name" value="PEPTIDASE M20 FAMILY MEMBER"/>
    <property type="match status" value="1"/>
</dbReference>
<keyword evidence="3" id="KW-1185">Reference proteome</keyword>
<dbReference type="InterPro" id="IPR036264">
    <property type="entry name" value="Bact_exopeptidase_dim_dom"/>
</dbReference>
<evidence type="ECO:0000256" key="1">
    <source>
        <dbReference type="ARBA" id="ARBA00022801"/>
    </source>
</evidence>
<comment type="caution">
    <text evidence="2">The sequence shown here is derived from an EMBL/GenBank/DDBJ whole genome shotgun (WGS) entry which is preliminary data.</text>
</comment>
<dbReference type="Gene3D" id="3.30.70.360">
    <property type="match status" value="1"/>
</dbReference>
<dbReference type="SUPFAM" id="SSF53187">
    <property type="entry name" value="Zn-dependent exopeptidases"/>
    <property type="match status" value="1"/>
</dbReference>
<dbReference type="InterPro" id="IPR017439">
    <property type="entry name" value="Amidohydrolase"/>
</dbReference>
<dbReference type="PANTHER" id="PTHR11014:SF63">
    <property type="entry name" value="METALLOPEPTIDASE, PUTATIVE (AFU_ORTHOLOGUE AFUA_6G09600)-RELATED"/>
    <property type="match status" value="1"/>
</dbReference>
<dbReference type="GO" id="GO:0050118">
    <property type="term" value="F:N-acetyldiaminopimelate deacetylase activity"/>
    <property type="evidence" value="ECO:0007669"/>
    <property type="project" value="UniProtKB-EC"/>
</dbReference>
<dbReference type="InterPro" id="IPR002933">
    <property type="entry name" value="Peptidase_M20"/>
</dbReference>
<dbReference type="Pfam" id="PF01546">
    <property type="entry name" value="Peptidase_M20"/>
    <property type="match status" value="1"/>
</dbReference>
<accession>A0ABM8QYR8</accession>
<dbReference type="SUPFAM" id="SSF55031">
    <property type="entry name" value="Bacterial exopeptidase dimerisation domain"/>
    <property type="match status" value="1"/>
</dbReference>
<evidence type="ECO:0000313" key="3">
    <source>
        <dbReference type="Proteomes" id="UP000673821"/>
    </source>
</evidence>
<organism evidence="2 3">
    <name type="scientific">Paraburkholderia nemoris</name>
    <dbReference type="NCBI Taxonomy" id="2793076"/>
    <lineage>
        <taxon>Bacteria</taxon>
        <taxon>Pseudomonadati</taxon>
        <taxon>Pseudomonadota</taxon>
        <taxon>Betaproteobacteria</taxon>
        <taxon>Burkholderiales</taxon>
        <taxon>Burkholderiaceae</taxon>
        <taxon>Paraburkholderia</taxon>
    </lineage>
</organism>
<name>A0ABM8QYR8_9BURK</name>
<proteinExistence type="predicted"/>
<protein>
    <submittedName>
        <fullName evidence="2">N-acetyldiaminopimelate deacetylase</fullName>
        <ecNumber evidence="2">3.5.1.47</ecNumber>
    </submittedName>
</protein>
<dbReference type="Gene3D" id="3.40.630.10">
    <property type="entry name" value="Zn peptidases"/>
    <property type="match status" value="1"/>
</dbReference>
<gene>
    <name evidence="2" type="ORF">R69776_01664</name>
</gene>
<dbReference type="Proteomes" id="UP000673821">
    <property type="component" value="Unassembled WGS sequence"/>
</dbReference>
<reference evidence="2 3" key="1">
    <citation type="submission" date="2021-02" db="EMBL/GenBank/DDBJ databases">
        <authorList>
            <person name="Vanwijnsberghe S."/>
        </authorList>
    </citation>
    <scope>NUCLEOTIDE SEQUENCE [LARGE SCALE GENOMIC DNA]</scope>
    <source>
        <strain evidence="2 3">R-69776</strain>
    </source>
</reference>
<keyword evidence="1 2" id="KW-0378">Hydrolase</keyword>
<evidence type="ECO:0000313" key="2">
    <source>
        <dbReference type="EMBL" id="CAE6723906.1"/>
    </source>
</evidence>
<sequence>MYLIPEIEASHDEIKALRRTIHAHPELRYKEMKTSQLVADSLERWGLKACRGLGKTGVVGELTRGTSSRCVGLRADMDALPITENKAFGHRSQNPGCMHACGHDGHAAMPHVGCDPVFAAVQIANGLQAIITRNKKPLDTAVLSITQIHGGDAVNVVRNEVWLGGTVRTFTVETLDLIE</sequence>